<dbReference type="OMA" id="HFFNKIT"/>
<evidence type="ECO:0000313" key="2">
    <source>
        <dbReference type="EMBL" id="KJP88780.1"/>
    </source>
</evidence>
<keyword evidence="3" id="KW-1185">Reference proteome</keyword>
<dbReference type="GO" id="GO:1990072">
    <property type="term" value="C:TRAPPIII protein complex"/>
    <property type="evidence" value="ECO:0007669"/>
    <property type="project" value="TreeGrafter"/>
</dbReference>
<feature type="domain" description="Trafficking protein particle complex subunit 13 N-terminal" evidence="1">
    <location>
        <begin position="10"/>
        <end position="155"/>
    </location>
</feature>
<evidence type="ECO:0000313" key="3">
    <source>
        <dbReference type="Proteomes" id="UP000054561"/>
    </source>
</evidence>
<dbReference type="PANTHER" id="PTHR13134:SF3">
    <property type="entry name" value="TRAFFICKING PROTEIN PARTICLE COMPLEX SUBUNIT 13"/>
    <property type="match status" value="1"/>
</dbReference>
<sequence>MNDPKEGVKIELLRLSPPGLNLNIWNLFKIKEVANIDFEKNENKEDMSLSNEFSLSLPINFGKIYIGQNLKSQINISNNLKNEIQISTISVDVMTRQTTFNIYRSVEHVTVQSNSFFNFVTTFLVTFADMFTVHCAVEYLQGSEKKKLRKDFNFISKNPFHLKTLILQKEDKIYIEAVVRNIEQDNIMLNDIMFKDIKCELIKNEDALKTHDGLYYLKQNDEYSMIFCVKDEESKLHILKTPYDENITNIEMLFFTSNGGRGINNSHFLKKNIITDNIRIYLKENENPFYVVNKMYKFEIVFENNTDESIPLEILIHNNSDIHVVNNFVKAHIIEERKKVSHFFYVLFVNPGVHFFNKITICNKKTKKRIDYVKLFRLFVK</sequence>
<dbReference type="InterPro" id="IPR055427">
    <property type="entry name" value="TRAPPC13_N"/>
</dbReference>
<dbReference type="VEuPathDB" id="PlasmoDB:AK88_01470"/>
<dbReference type="OrthoDB" id="10250284at2759"/>
<dbReference type="EMBL" id="KQ001657">
    <property type="protein sequence ID" value="KJP88780.1"/>
    <property type="molecule type" value="Genomic_DNA"/>
</dbReference>
<protein>
    <recommendedName>
        <fullName evidence="1">Trafficking protein particle complex subunit 13 N-terminal domain-containing protein</fullName>
    </recommendedName>
</protein>
<gene>
    <name evidence="2" type="ORF">AK88_01470</name>
</gene>
<dbReference type="PANTHER" id="PTHR13134">
    <property type="entry name" value="TRAFFICKING PROTEIN PARTICLE COMPLEX SUBUNIT 13"/>
    <property type="match status" value="1"/>
</dbReference>
<proteinExistence type="predicted"/>
<dbReference type="Pfam" id="PF06159">
    <property type="entry name" value="TRAPPC13_N"/>
    <property type="match status" value="1"/>
</dbReference>
<organism evidence="2 3">
    <name type="scientific">Plasmodium fragile</name>
    <dbReference type="NCBI Taxonomy" id="5857"/>
    <lineage>
        <taxon>Eukaryota</taxon>
        <taxon>Sar</taxon>
        <taxon>Alveolata</taxon>
        <taxon>Apicomplexa</taxon>
        <taxon>Aconoidasida</taxon>
        <taxon>Haemosporida</taxon>
        <taxon>Plasmodiidae</taxon>
        <taxon>Plasmodium</taxon>
        <taxon>Plasmodium (Plasmodium)</taxon>
    </lineage>
</organism>
<dbReference type="GeneID" id="24266784"/>
<dbReference type="Proteomes" id="UP000054561">
    <property type="component" value="Unassembled WGS sequence"/>
</dbReference>
<dbReference type="AlphaFoldDB" id="A0A0D9QNW3"/>
<accession>A0A0D9QNW3</accession>
<name>A0A0D9QNW3_PLAFR</name>
<dbReference type="InterPro" id="IPR010378">
    <property type="entry name" value="TRAPPC13"/>
</dbReference>
<evidence type="ECO:0000259" key="1">
    <source>
        <dbReference type="Pfam" id="PF06159"/>
    </source>
</evidence>
<dbReference type="RefSeq" id="XP_012334528.1">
    <property type="nucleotide sequence ID" value="XM_012479105.1"/>
</dbReference>
<reference evidence="2 3" key="1">
    <citation type="submission" date="2014-03" db="EMBL/GenBank/DDBJ databases">
        <title>The Genome Sequence of Plasmodium fragile nilgiri.</title>
        <authorList>
            <consortium name="The Broad Institute Genomics Platform"/>
            <consortium name="The Broad Institute Genome Sequencing Center for Infectious Disease"/>
            <person name="Neafsey D."/>
            <person name="Duraisingh M."/>
            <person name="Young S.K."/>
            <person name="Zeng Q."/>
            <person name="Gargeya S."/>
            <person name="Abouelleil A."/>
            <person name="Alvarado L."/>
            <person name="Chapman S.B."/>
            <person name="Gainer-Dewar J."/>
            <person name="Goldberg J."/>
            <person name="Griggs A."/>
            <person name="Gujja S."/>
            <person name="Hansen M."/>
            <person name="Howarth C."/>
            <person name="Imamovic A."/>
            <person name="Larimer J."/>
            <person name="Pearson M."/>
            <person name="Poon T.W."/>
            <person name="Priest M."/>
            <person name="Roberts A."/>
            <person name="Saif S."/>
            <person name="Shea T."/>
            <person name="Sykes S."/>
            <person name="Wortman J."/>
            <person name="Nusbaum C."/>
            <person name="Birren B."/>
        </authorList>
    </citation>
    <scope>NUCLEOTIDE SEQUENCE [LARGE SCALE GENOMIC DNA]</scope>
    <source>
        <strain evidence="3">nilgiri</strain>
    </source>
</reference>